<proteinExistence type="predicted"/>
<reference evidence="2 3" key="1">
    <citation type="submission" date="2021-06" db="EMBL/GenBank/DDBJ databases">
        <authorList>
            <person name="Sun Q."/>
            <person name="Li D."/>
        </authorList>
    </citation>
    <scope>NUCLEOTIDE SEQUENCE [LARGE SCALE GENOMIC DNA]</scope>
    <source>
        <strain evidence="2 3">MSJ-5</strain>
    </source>
</reference>
<gene>
    <name evidence="2" type="ORF">KQI88_05790</name>
</gene>
<protein>
    <submittedName>
        <fullName evidence="2">DUF4358 domain-containing protein</fullName>
    </submittedName>
</protein>
<organism evidence="2 3">
    <name type="scientific">Alkaliphilus flagellatus</name>
    <dbReference type="NCBI Taxonomy" id="2841507"/>
    <lineage>
        <taxon>Bacteria</taxon>
        <taxon>Bacillati</taxon>
        <taxon>Bacillota</taxon>
        <taxon>Clostridia</taxon>
        <taxon>Peptostreptococcales</taxon>
        <taxon>Natronincolaceae</taxon>
        <taxon>Alkaliphilus</taxon>
    </lineage>
</organism>
<evidence type="ECO:0000313" key="2">
    <source>
        <dbReference type="EMBL" id="MBU5675920.1"/>
    </source>
</evidence>
<dbReference type="Proteomes" id="UP000779508">
    <property type="component" value="Unassembled WGS sequence"/>
</dbReference>
<dbReference type="InterPro" id="IPR025648">
    <property type="entry name" value="DUF4358"/>
</dbReference>
<keyword evidence="1" id="KW-0732">Signal</keyword>
<comment type="caution">
    <text evidence="2">The sequence shown here is derived from an EMBL/GenBank/DDBJ whole genome shotgun (WGS) entry which is preliminary data.</text>
</comment>
<evidence type="ECO:0000256" key="1">
    <source>
        <dbReference type="SAM" id="SignalP"/>
    </source>
</evidence>
<accession>A0ABS6G0A9</accession>
<dbReference type="Pfam" id="PF14270">
    <property type="entry name" value="DUF4358"/>
    <property type="match status" value="1"/>
</dbReference>
<evidence type="ECO:0000313" key="3">
    <source>
        <dbReference type="Proteomes" id="UP000779508"/>
    </source>
</evidence>
<feature type="chain" id="PRO_5045403579" evidence="1">
    <location>
        <begin position="35"/>
        <end position="163"/>
    </location>
</feature>
<sequence>MNNNNIIKNTFKTILLAILSLTFLLGCSSEKAIAKAPTIEEITKEIEEAIDISEMKKGDINKLKKLYDIDEDEVEDFVLYVASTNIKADEMAIIKVKDESNIDSIKEKISTRISDQGSIFESYLPEEYFLIEKHVLKSNGNYVLLTVSKDAAKVEGIFDNSFK</sequence>
<dbReference type="EMBL" id="JAHLQK010000002">
    <property type="protein sequence ID" value="MBU5675920.1"/>
    <property type="molecule type" value="Genomic_DNA"/>
</dbReference>
<keyword evidence="3" id="KW-1185">Reference proteome</keyword>
<name>A0ABS6G0A9_9FIRM</name>
<feature type="signal peptide" evidence="1">
    <location>
        <begin position="1"/>
        <end position="34"/>
    </location>
</feature>